<keyword evidence="3 8" id="KW-0489">Methyltransferase</keyword>
<dbReference type="Pfam" id="PF02086">
    <property type="entry name" value="MethyltransfD12"/>
    <property type="match status" value="1"/>
</dbReference>
<dbReference type="EMBL" id="CP058909">
    <property type="protein sequence ID" value="QLH80961.1"/>
    <property type="molecule type" value="Genomic_DNA"/>
</dbReference>
<dbReference type="Gene3D" id="1.10.1020.10">
    <property type="entry name" value="Adenine-specific Methyltransferase, Domain 2"/>
    <property type="match status" value="1"/>
</dbReference>
<accession>A0A7D5P7A7</accession>
<evidence type="ECO:0000313" key="8">
    <source>
        <dbReference type="EMBL" id="QLH80961.1"/>
    </source>
</evidence>
<dbReference type="SUPFAM" id="SSF53335">
    <property type="entry name" value="S-adenosyl-L-methionine-dependent methyltransferases"/>
    <property type="match status" value="1"/>
</dbReference>
<proteinExistence type="inferred from homology"/>
<evidence type="ECO:0000256" key="2">
    <source>
        <dbReference type="ARBA" id="ARBA00011900"/>
    </source>
</evidence>
<dbReference type="RefSeq" id="WP_179920776.1">
    <property type="nucleotide sequence ID" value="NZ_CP058909.1"/>
</dbReference>
<evidence type="ECO:0000256" key="7">
    <source>
        <dbReference type="SAM" id="MobiDB-lite"/>
    </source>
</evidence>
<keyword evidence="4" id="KW-0808">Transferase</keyword>
<comment type="similarity">
    <text evidence="1">Belongs to the N(4)/N(6)-methyltransferase family.</text>
</comment>
<keyword evidence="5" id="KW-0949">S-adenosyl-L-methionine</keyword>
<dbReference type="REBASE" id="411840">
    <property type="entry name" value="M.HpeR2ORF4620P"/>
</dbReference>
<comment type="catalytic activity">
    <reaction evidence="6">
        <text>a 2'-deoxyadenosine in DNA + S-adenosyl-L-methionine = an N(6)-methyl-2'-deoxyadenosine in DNA + S-adenosyl-L-homocysteine + H(+)</text>
        <dbReference type="Rhea" id="RHEA:15197"/>
        <dbReference type="Rhea" id="RHEA-COMP:12418"/>
        <dbReference type="Rhea" id="RHEA-COMP:12419"/>
        <dbReference type="ChEBI" id="CHEBI:15378"/>
        <dbReference type="ChEBI" id="CHEBI:57856"/>
        <dbReference type="ChEBI" id="CHEBI:59789"/>
        <dbReference type="ChEBI" id="CHEBI:90615"/>
        <dbReference type="ChEBI" id="CHEBI:90616"/>
        <dbReference type="EC" id="2.1.1.72"/>
    </reaction>
</comment>
<evidence type="ECO:0000313" key="9">
    <source>
        <dbReference type="Proteomes" id="UP000509346"/>
    </source>
</evidence>
<dbReference type="GeneID" id="56081847"/>
<evidence type="ECO:0000256" key="3">
    <source>
        <dbReference type="ARBA" id="ARBA00022603"/>
    </source>
</evidence>
<organism evidence="8 9">
    <name type="scientific">Halosimplex pelagicum</name>
    <dbReference type="NCBI Taxonomy" id="869886"/>
    <lineage>
        <taxon>Archaea</taxon>
        <taxon>Methanobacteriati</taxon>
        <taxon>Methanobacteriota</taxon>
        <taxon>Stenosarchaea group</taxon>
        <taxon>Halobacteria</taxon>
        <taxon>Halobacteriales</taxon>
        <taxon>Haloarculaceae</taxon>
        <taxon>Halosimplex</taxon>
    </lineage>
</organism>
<dbReference type="InterPro" id="IPR012327">
    <property type="entry name" value="MeTrfase_D12"/>
</dbReference>
<dbReference type="GO" id="GO:0006298">
    <property type="term" value="P:mismatch repair"/>
    <property type="evidence" value="ECO:0007669"/>
    <property type="project" value="TreeGrafter"/>
</dbReference>
<dbReference type="GO" id="GO:0009307">
    <property type="term" value="P:DNA restriction-modification system"/>
    <property type="evidence" value="ECO:0007669"/>
    <property type="project" value="InterPro"/>
</dbReference>
<dbReference type="InterPro" id="IPR029063">
    <property type="entry name" value="SAM-dependent_MTases_sf"/>
</dbReference>
<dbReference type="GO" id="GO:0009007">
    <property type="term" value="F:site-specific DNA-methyltransferase (adenine-specific) activity"/>
    <property type="evidence" value="ECO:0007669"/>
    <property type="project" value="UniProtKB-EC"/>
</dbReference>
<dbReference type="OrthoDB" id="372040at2157"/>
<dbReference type="PANTHER" id="PTHR30481">
    <property type="entry name" value="DNA ADENINE METHYLASE"/>
    <property type="match status" value="1"/>
</dbReference>
<dbReference type="KEGG" id="hpel:HZS54_04620"/>
<sequence>MSRDDTDSYTSDTERSGRKLSAFPYIGSKTYLAPWIVDHFRDHETFVVPFGGAAGVLLNKQRSHAEIFNDRDEYVAEFFEVVRDDPDALADAVRNIPYSRGIYNQWSRRFRDPDQDLAAERVERAARWVFLRYASFSGRYGQRAGFATDTPRKGPQKSEIWARVPERIQHLRDRFKGVAIESGDYSTIFERYDETGVLFYCDPPYVEEKDNYYRGPLFDHASLVEDLEGLEGDWAVSYSEPPAGLEDIATAVVERDYSRSASLDNSSRPERLYLSYDPADAPKFVDASTAQTTLVQADGGRNDRSVDTGTEQPEGSE</sequence>
<dbReference type="GO" id="GO:0032259">
    <property type="term" value="P:methylation"/>
    <property type="evidence" value="ECO:0007669"/>
    <property type="project" value="UniProtKB-KW"/>
</dbReference>
<dbReference type="GO" id="GO:0043565">
    <property type="term" value="F:sequence-specific DNA binding"/>
    <property type="evidence" value="ECO:0007669"/>
    <property type="project" value="TreeGrafter"/>
</dbReference>
<keyword evidence="9" id="KW-1185">Reference proteome</keyword>
<evidence type="ECO:0000256" key="5">
    <source>
        <dbReference type="ARBA" id="ARBA00022691"/>
    </source>
</evidence>
<dbReference type="Gene3D" id="3.40.50.150">
    <property type="entry name" value="Vaccinia Virus protein VP39"/>
    <property type="match status" value="1"/>
</dbReference>
<dbReference type="EC" id="2.1.1.72" evidence="2"/>
<feature type="region of interest" description="Disordered" evidence="7">
    <location>
        <begin position="294"/>
        <end position="317"/>
    </location>
</feature>
<dbReference type="GO" id="GO:1904047">
    <property type="term" value="F:S-adenosyl-L-methionine binding"/>
    <property type="evidence" value="ECO:0007669"/>
    <property type="project" value="TreeGrafter"/>
</dbReference>
<evidence type="ECO:0000256" key="1">
    <source>
        <dbReference type="ARBA" id="ARBA00006594"/>
    </source>
</evidence>
<dbReference type="InterPro" id="IPR023095">
    <property type="entry name" value="Ade_MeTrfase_dom_2"/>
</dbReference>
<dbReference type="PRINTS" id="PR00505">
    <property type="entry name" value="D12N6MTFRASE"/>
</dbReference>
<feature type="compositionally biased region" description="Polar residues" evidence="7">
    <location>
        <begin position="307"/>
        <end position="317"/>
    </location>
</feature>
<gene>
    <name evidence="8" type="ORF">HZS54_04620</name>
</gene>
<protein>
    <recommendedName>
        <fullName evidence="2">site-specific DNA-methyltransferase (adenine-specific)</fullName>
        <ecNumber evidence="2">2.1.1.72</ecNumber>
    </recommendedName>
</protein>
<evidence type="ECO:0000256" key="4">
    <source>
        <dbReference type="ARBA" id="ARBA00022679"/>
    </source>
</evidence>
<dbReference type="Proteomes" id="UP000509346">
    <property type="component" value="Chromosome"/>
</dbReference>
<dbReference type="AlphaFoldDB" id="A0A7D5P7A7"/>
<reference evidence="8 9" key="1">
    <citation type="submission" date="2020-07" db="EMBL/GenBank/DDBJ databases">
        <title>Halosimplex litoreum sp. nov. and Halosimplex rubrum sp. nov., isolated from different salt environments.</title>
        <authorList>
            <person name="Cui H."/>
        </authorList>
    </citation>
    <scope>NUCLEOTIDE SEQUENCE [LARGE SCALE GENOMIC DNA]</scope>
    <source>
        <strain evidence="8 9">R2</strain>
    </source>
</reference>
<evidence type="ECO:0000256" key="6">
    <source>
        <dbReference type="ARBA" id="ARBA00047942"/>
    </source>
</evidence>
<name>A0A7D5P7A7_9EURY</name>